<comment type="caution">
    <text evidence="4">The sequence shown here is derived from an EMBL/GenBank/DDBJ whole genome shotgun (WGS) entry which is preliminary data.</text>
</comment>
<keyword evidence="5" id="KW-1185">Reference proteome</keyword>
<keyword evidence="2" id="KW-1133">Transmembrane helix</keyword>
<keyword evidence="2" id="KW-0472">Membrane</keyword>
<accession>A0A7W4YIG4</accession>
<evidence type="ECO:0000313" key="5">
    <source>
        <dbReference type="Proteomes" id="UP000538196"/>
    </source>
</evidence>
<protein>
    <recommendedName>
        <fullName evidence="6">Bacterial Ig-like domain-containing protein</fullName>
    </recommendedName>
</protein>
<feature type="transmembrane region" description="Helical" evidence="2">
    <location>
        <begin position="522"/>
        <end position="542"/>
    </location>
</feature>
<feature type="transmembrane region" description="Helical" evidence="2">
    <location>
        <begin position="673"/>
        <end position="693"/>
    </location>
</feature>
<feature type="transmembrane region" description="Helical" evidence="2">
    <location>
        <begin position="548"/>
        <end position="567"/>
    </location>
</feature>
<reference evidence="4 5" key="1">
    <citation type="submission" date="2020-08" db="EMBL/GenBank/DDBJ databases">
        <title>Sequencing the genomes of 1000 actinobacteria strains.</title>
        <authorList>
            <person name="Klenk H.-P."/>
        </authorList>
    </citation>
    <scope>NUCLEOTIDE SEQUENCE [LARGE SCALE GENOMIC DNA]</scope>
    <source>
        <strain evidence="4 5">DSM 20146</strain>
    </source>
</reference>
<feature type="compositionally biased region" description="Low complexity" evidence="1">
    <location>
        <begin position="343"/>
        <end position="360"/>
    </location>
</feature>
<dbReference type="EMBL" id="JACHVP010000001">
    <property type="protein sequence ID" value="MBB2967011.1"/>
    <property type="molecule type" value="Genomic_DNA"/>
</dbReference>
<evidence type="ECO:0000256" key="3">
    <source>
        <dbReference type="SAM" id="SignalP"/>
    </source>
</evidence>
<keyword evidence="3" id="KW-0732">Signal</keyword>
<feature type="transmembrane region" description="Helical" evidence="2">
    <location>
        <begin position="574"/>
        <end position="593"/>
    </location>
</feature>
<proteinExistence type="predicted"/>
<gene>
    <name evidence="4" type="ORF">FHX33_001743</name>
</gene>
<feature type="compositionally biased region" description="Pro residues" evidence="1">
    <location>
        <begin position="329"/>
        <end position="342"/>
    </location>
</feature>
<dbReference type="RefSeq" id="WP_183428354.1">
    <property type="nucleotide sequence ID" value="NZ_JACHVP010000001.1"/>
</dbReference>
<name>A0A7W4YIG4_LEIAQ</name>
<dbReference type="InterPro" id="IPR013783">
    <property type="entry name" value="Ig-like_fold"/>
</dbReference>
<feature type="transmembrane region" description="Helical" evidence="2">
    <location>
        <begin position="464"/>
        <end position="484"/>
    </location>
</feature>
<dbReference type="AlphaFoldDB" id="A0A7W4YIG4"/>
<dbReference type="Proteomes" id="UP000538196">
    <property type="component" value="Unassembled WGS sequence"/>
</dbReference>
<evidence type="ECO:0000256" key="2">
    <source>
        <dbReference type="SAM" id="Phobius"/>
    </source>
</evidence>
<feature type="transmembrane region" description="Helical" evidence="2">
    <location>
        <begin position="490"/>
        <end position="510"/>
    </location>
</feature>
<feature type="chain" id="PRO_5030945013" description="Bacterial Ig-like domain-containing protein" evidence="3">
    <location>
        <begin position="22"/>
        <end position="701"/>
    </location>
</feature>
<feature type="region of interest" description="Disordered" evidence="1">
    <location>
        <begin position="20"/>
        <end position="54"/>
    </location>
</feature>
<keyword evidence="2" id="KW-0812">Transmembrane</keyword>
<organism evidence="4 5">
    <name type="scientific">Leifsonia aquatica</name>
    <name type="common">Corynebacterium aquaticum</name>
    <dbReference type="NCBI Taxonomy" id="144185"/>
    <lineage>
        <taxon>Bacteria</taxon>
        <taxon>Bacillati</taxon>
        <taxon>Actinomycetota</taxon>
        <taxon>Actinomycetes</taxon>
        <taxon>Micrococcales</taxon>
        <taxon>Microbacteriaceae</taxon>
        <taxon>Leifsonia</taxon>
    </lineage>
</organism>
<sequence>MIAALLLVATGVLGTALPAAAAPDGAPTPDRPSATVPSSGTPTPPPSPVALDDPGDALVTRFPLTVRGSGEPGDTIAVSAGGAGSAANRCDATVDGSGRFSCDLRALPDGPNVTIRAESAATGQADTTRVDVLSPPVLASDGTPSGGGVRGTAYPGARVTVTADTGATCQFPADSSGAWGCVLTGSLPDGRHTVTATQVAPFSGSRSAASAPVTIVVDTSAPPAPTITSPSPGATVNPGEAMTFGGAGEDGGTVTVYANTSAGTSVACTSPVSGGAWSCSGTLPEGGFLITALQRDAAGNISAGSNSVAVSVARAGAPAAPPATRKPKPTPTPTPTPTPSAPPGTTAPVPPAAGGQPPGAESWIGTPFSTASAPVVSAAAFPGWLRSVLLALAALVLLVLPARLLAATIARSRAARAVADDVPRERSSIFGRNRARGELGEADALLGRRAGDGTSAAGSARQPVWLAPLTGVLAATLVTLSTSVKDPAAYIRLLIAVVIAIVVVNAVWVLSARGLARQLRLAVPPVAVRPGMLVIVAVAAIGSRLFGLEPALLFGLVLGVTIAPELGRVSRGRIAAVQVSATAALGVLAWLLTGVLPPPSGAVSAFVVECANALAMVGLGSSAIALLPLGGLAGRAVFQWSRLMWTGLSLVVYTLLFALLLPVASLVQTGSGLVAATVVALAFAVLSVSAWLWERYVEPAR</sequence>
<dbReference type="Gene3D" id="2.60.40.10">
    <property type="entry name" value="Immunoglobulins"/>
    <property type="match status" value="3"/>
</dbReference>
<feature type="transmembrane region" description="Helical" evidence="2">
    <location>
        <begin position="645"/>
        <end position="667"/>
    </location>
</feature>
<feature type="compositionally biased region" description="Low complexity" evidence="1">
    <location>
        <begin position="20"/>
        <end position="41"/>
    </location>
</feature>
<feature type="transmembrane region" description="Helical" evidence="2">
    <location>
        <begin position="384"/>
        <end position="406"/>
    </location>
</feature>
<evidence type="ECO:0000313" key="4">
    <source>
        <dbReference type="EMBL" id="MBB2967011.1"/>
    </source>
</evidence>
<feature type="signal peptide" evidence="3">
    <location>
        <begin position="1"/>
        <end position="21"/>
    </location>
</feature>
<dbReference type="GO" id="GO:0005975">
    <property type="term" value="P:carbohydrate metabolic process"/>
    <property type="evidence" value="ECO:0007669"/>
    <property type="project" value="UniProtKB-ARBA"/>
</dbReference>
<evidence type="ECO:0000256" key="1">
    <source>
        <dbReference type="SAM" id="MobiDB-lite"/>
    </source>
</evidence>
<evidence type="ECO:0008006" key="6">
    <source>
        <dbReference type="Google" id="ProtNLM"/>
    </source>
</evidence>
<feature type="region of interest" description="Disordered" evidence="1">
    <location>
        <begin position="316"/>
        <end position="365"/>
    </location>
</feature>
<feature type="transmembrane region" description="Helical" evidence="2">
    <location>
        <begin position="613"/>
        <end position="633"/>
    </location>
</feature>